<comment type="caution">
    <text evidence="1">The sequence shown here is derived from an EMBL/GenBank/DDBJ whole genome shotgun (WGS) entry which is preliminary data.</text>
</comment>
<accession>A0A2H0NFU4</accession>
<reference evidence="1 2" key="1">
    <citation type="submission" date="2017-09" db="EMBL/GenBank/DDBJ databases">
        <title>Depth-based differentiation of microbial function through sediment-hosted aquifers and enrichment of novel symbionts in the deep terrestrial subsurface.</title>
        <authorList>
            <person name="Probst A.J."/>
            <person name="Ladd B."/>
            <person name="Jarett J.K."/>
            <person name="Geller-Mcgrath D.E."/>
            <person name="Sieber C.M."/>
            <person name="Emerson J.B."/>
            <person name="Anantharaman K."/>
            <person name="Thomas B.C."/>
            <person name="Malmstrom R."/>
            <person name="Stieglmeier M."/>
            <person name="Klingl A."/>
            <person name="Woyke T."/>
            <person name="Ryan C.M."/>
            <person name="Banfield J.F."/>
        </authorList>
    </citation>
    <scope>NUCLEOTIDE SEQUENCE [LARGE SCALE GENOMIC DNA]</scope>
    <source>
        <strain evidence="1">CG11_big_fil_rev_8_21_14_0_20_37_11</strain>
    </source>
</reference>
<gene>
    <name evidence="1" type="ORF">COV53_06710</name>
</gene>
<name>A0A2H0NFU4_9BACT</name>
<dbReference type="AlphaFoldDB" id="A0A2H0NFU4"/>
<dbReference type="Proteomes" id="UP000230707">
    <property type="component" value="Unassembled WGS sequence"/>
</dbReference>
<evidence type="ECO:0000313" key="1">
    <source>
        <dbReference type="EMBL" id="PIR07734.1"/>
    </source>
</evidence>
<organism evidence="1 2">
    <name type="scientific">Candidatus Gottesmanbacteria bacterium CG11_big_fil_rev_8_21_14_0_20_37_11</name>
    <dbReference type="NCBI Taxonomy" id="1974575"/>
    <lineage>
        <taxon>Bacteria</taxon>
        <taxon>Candidatus Gottesmaniibacteriota</taxon>
    </lineage>
</organism>
<evidence type="ECO:0000313" key="2">
    <source>
        <dbReference type="Proteomes" id="UP000230707"/>
    </source>
</evidence>
<sequence>MANDDLYQAFIDKLKKEKSGEEAGKFLADLFKFSSANLYYTIMTNLWDEDIDAINKITDDKKADEELKIRFKMRTGVTPQEFVIQLRDKVSQGYLFPKLTQSSQ</sequence>
<dbReference type="EMBL" id="PCWS01000146">
    <property type="protein sequence ID" value="PIR07734.1"/>
    <property type="molecule type" value="Genomic_DNA"/>
</dbReference>
<proteinExistence type="predicted"/>
<protein>
    <submittedName>
        <fullName evidence="1">Uncharacterized protein</fullName>
    </submittedName>
</protein>